<reference evidence="3 4" key="1">
    <citation type="submission" date="2015-06" db="EMBL/GenBank/DDBJ databases">
        <title>Cloning and characterization of the uncialamcin biosynthetic gene cluster.</title>
        <authorList>
            <person name="Yan X."/>
            <person name="Huang T."/>
            <person name="Ge H."/>
            <person name="Shen B."/>
        </authorList>
    </citation>
    <scope>NUCLEOTIDE SEQUENCE [LARGE SCALE GENOMIC DNA]</scope>
    <source>
        <strain evidence="3 4">DCA2648</strain>
    </source>
</reference>
<sequence length="373" mass="37329">MTEAANAESDGRKRLDLSVPQVAGSAVAAVVAAKLASNVGVYGTIIGAGLVSIVATCGGSVFQHFFARTGERVRGAAVQSMPRARQVPFPGGPEGVPGDPDPTRVIDTRDPARAQVPGPARTQLLAAVDPEATARFGTAGPGHPPAGDTPTRLLGTVRPSHPHGDRADRGGGPYGPHDGDGVGGDEYEEYGESTVHRARTRRWKRPLIAAAVVFGVTMGGITTYELVSGETFSGGGKGTTIGEAVTGDSGRGARPDDPAPAPEAPAEEPSGSPGQDSTDGGEDTDRDGDGGTDPTAPTPEGDPGTGGQQSERPSDEPSTEPEPSTGQDGGPGTATPPGTGTGSTPPPAPTPSPSTGGPTQSVPEQRQGTTPSP</sequence>
<dbReference type="AlphaFoldDB" id="A0A1Q4V7K1"/>
<comment type="caution">
    <text evidence="3">The sequence shown here is derived from an EMBL/GenBank/DDBJ whole genome shotgun (WGS) entry which is preliminary data.</text>
</comment>
<dbReference type="EMBL" id="LFBV01000004">
    <property type="protein sequence ID" value="OKH93710.1"/>
    <property type="molecule type" value="Genomic_DNA"/>
</dbReference>
<evidence type="ECO:0000313" key="3">
    <source>
        <dbReference type="EMBL" id="OKH93710.1"/>
    </source>
</evidence>
<organism evidence="3 4">
    <name type="scientific">Streptomyces uncialis</name>
    <dbReference type="NCBI Taxonomy" id="1048205"/>
    <lineage>
        <taxon>Bacteria</taxon>
        <taxon>Bacillati</taxon>
        <taxon>Actinomycetota</taxon>
        <taxon>Actinomycetes</taxon>
        <taxon>Kitasatosporales</taxon>
        <taxon>Streptomycetaceae</taxon>
        <taxon>Streptomyces</taxon>
    </lineage>
</organism>
<feature type="transmembrane region" description="Helical" evidence="2">
    <location>
        <begin position="41"/>
        <end position="62"/>
    </location>
</feature>
<dbReference type="STRING" id="1048205.AB852_17425"/>
<proteinExistence type="predicted"/>
<evidence type="ECO:0000313" key="4">
    <source>
        <dbReference type="Proteomes" id="UP000186455"/>
    </source>
</evidence>
<keyword evidence="2" id="KW-0472">Membrane</keyword>
<gene>
    <name evidence="3" type="ORF">AB852_17425</name>
</gene>
<keyword evidence="2" id="KW-0812">Transmembrane</keyword>
<keyword evidence="4" id="KW-1185">Reference proteome</keyword>
<dbReference type="Proteomes" id="UP000186455">
    <property type="component" value="Unassembled WGS sequence"/>
</dbReference>
<keyword evidence="2" id="KW-1133">Transmembrane helix</keyword>
<feature type="region of interest" description="Disordered" evidence="1">
    <location>
        <begin position="230"/>
        <end position="373"/>
    </location>
</feature>
<feature type="compositionally biased region" description="Low complexity" evidence="1">
    <location>
        <begin position="292"/>
        <end position="302"/>
    </location>
</feature>
<accession>A0A1Q4V7K1</accession>
<evidence type="ECO:0000256" key="2">
    <source>
        <dbReference type="SAM" id="Phobius"/>
    </source>
</evidence>
<evidence type="ECO:0000256" key="1">
    <source>
        <dbReference type="SAM" id="MobiDB-lite"/>
    </source>
</evidence>
<feature type="compositionally biased region" description="Polar residues" evidence="1">
    <location>
        <begin position="360"/>
        <end position="373"/>
    </location>
</feature>
<feature type="region of interest" description="Disordered" evidence="1">
    <location>
        <begin position="135"/>
        <end position="191"/>
    </location>
</feature>
<feature type="transmembrane region" description="Helical" evidence="2">
    <location>
        <begin position="207"/>
        <end position="227"/>
    </location>
</feature>
<protein>
    <submittedName>
        <fullName evidence="3">Uncharacterized protein</fullName>
    </submittedName>
</protein>
<name>A0A1Q4V7K1_9ACTN</name>